<dbReference type="Proteomes" id="UP000320481">
    <property type="component" value="Unassembled WGS sequence"/>
</dbReference>
<feature type="domain" description="DUF2264" evidence="1">
    <location>
        <begin position="2"/>
        <end position="143"/>
    </location>
</feature>
<dbReference type="AlphaFoldDB" id="A0A5C6IYM1"/>
<gene>
    <name evidence="2" type="ORF">FRZ03_28960</name>
</gene>
<evidence type="ECO:0000313" key="3">
    <source>
        <dbReference type="Proteomes" id="UP000320481"/>
    </source>
</evidence>
<accession>A0A5C6IYM1</accession>
<keyword evidence="3" id="KW-1185">Reference proteome</keyword>
<organism evidence="2 3">
    <name type="scientific">Streptomyces misionensis</name>
    <dbReference type="NCBI Taxonomy" id="67331"/>
    <lineage>
        <taxon>Bacteria</taxon>
        <taxon>Bacillati</taxon>
        <taxon>Actinomycetota</taxon>
        <taxon>Actinomycetes</taxon>
        <taxon>Kitasatosporales</taxon>
        <taxon>Streptomycetaceae</taxon>
        <taxon>Streptomyces</taxon>
    </lineage>
</organism>
<protein>
    <recommendedName>
        <fullName evidence="1">DUF2264 domain-containing protein</fullName>
    </recommendedName>
</protein>
<sequence length="155" mass="16038">MHARWLPWPDVTVDTRLLPAGAGRHVRVHRLVTPGPLHAVEGGFAVPPDGAGTDAEGSGARAACGELTGSIGDLPGVRVGEVLRPDPNGHLLWPRTALPMLRGALAPGTHWLAADVRATADGGGGRPVRLDWRALPGLPGALRDGRAPDRPGPSV</sequence>
<dbReference type="InterPro" id="IPR049237">
    <property type="entry name" value="DUF2264_C"/>
</dbReference>
<comment type="caution">
    <text evidence="2">The sequence shown here is derived from an EMBL/GenBank/DDBJ whole genome shotgun (WGS) entry which is preliminary data.</text>
</comment>
<evidence type="ECO:0000313" key="2">
    <source>
        <dbReference type="EMBL" id="TWV34199.1"/>
    </source>
</evidence>
<dbReference type="Pfam" id="PF20938">
    <property type="entry name" value="DUF2264_C"/>
    <property type="match status" value="1"/>
</dbReference>
<evidence type="ECO:0000259" key="1">
    <source>
        <dbReference type="Pfam" id="PF20938"/>
    </source>
</evidence>
<reference evidence="2" key="1">
    <citation type="journal article" date="2019" name="Microbiol. Resour. Announc.">
        <title>Draft Genomic Sequences of Streptomyces misionensis and Streptomyces albidoflavus, bacteria applied for phytopathogen biocontrol.</title>
        <authorList>
            <person name="Pylro V."/>
            <person name="Dias A."/>
            <person name="Andreote F."/>
            <person name="Varani A."/>
            <person name="Andreote C."/>
            <person name="Bernardo E."/>
            <person name="Martins T."/>
        </authorList>
    </citation>
    <scope>NUCLEOTIDE SEQUENCE [LARGE SCALE GENOMIC DNA]</scope>
    <source>
        <strain evidence="2">66</strain>
    </source>
</reference>
<dbReference type="EMBL" id="VOGW01000174">
    <property type="protein sequence ID" value="TWV34199.1"/>
    <property type="molecule type" value="Genomic_DNA"/>
</dbReference>
<proteinExistence type="predicted"/>
<name>A0A5C6IYM1_9ACTN</name>